<evidence type="ECO:0000256" key="1">
    <source>
        <dbReference type="SAM" id="MobiDB-lite"/>
    </source>
</evidence>
<sequence>MEDRDTTEPEAGVSTLTDGRRVLPVFGFEEEADLFVRLVPRDGRGVRRIEAGELVSLLHGPFNGVELVARDPLSDAPADVLGGAVGLTRRESLDFLLRPGTPAGPGSPVGGGPAGVGS</sequence>
<dbReference type="AlphaFoldDB" id="A0A6J4R4I9"/>
<feature type="region of interest" description="Disordered" evidence="1">
    <location>
        <begin position="97"/>
        <end position="118"/>
    </location>
</feature>
<reference evidence="2" key="1">
    <citation type="submission" date="2020-02" db="EMBL/GenBank/DDBJ databases">
        <authorList>
            <person name="Meier V. D."/>
        </authorList>
    </citation>
    <scope>NUCLEOTIDE SEQUENCE</scope>
    <source>
        <strain evidence="2">AVDCRST_MAG02</strain>
    </source>
</reference>
<gene>
    <name evidence="2" type="ORF">AVDCRST_MAG02-2827</name>
</gene>
<feature type="compositionally biased region" description="Gly residues" evidence="1">
    <location>
        <begin position="107"/>
        <end position="118"/>
    </location>
</feature>
<name>A0A6J4R4I9_9ACTN</name>
<organism evidence="2">
    <name type="scientific">uncultured Rubrobacteraceae bacterium</name>
    <dbReference type="NCBI Taxonomy" id="349277"/>
    <lineage>
        <taxon>Bacteria</taxon>
        <taxon>Bacillati</taxon>
        <taxon>Actinomycetota</taxon>
        <taxon>Rubrobacteria</taxon>
        <taxon>Rubrobacterales</taxon>
        <taxon>Rubrobacteraceae</taxon>
        <taxon>environmental samples</taxon>
    </lineage>
</organism>
<dbReference type="EMBL" id="CADCVH010000090">
    <property type="protein sequence ID" value="CAA9464005.1"/>
    <property type="molecule type" value="Genomic_DNA"/>
</dbReference>
<protein>
    <submittedName>
        <fullName evidence="2">Uncharacterized protein</fullName>
    </submittedName>
</protein>
<evidence type="ECO:0000313" key="2">
    <source>
        <dbReference type="EMBL" id="CAA9464005.1"/>
    </source>
</evidence>
<proteinExistence type="predicted"/>
<accession>A0A6J4R4I9</accession>